<name>A0A378XVI1_PAEPO</name>
<dbReference type="Proteomes" id="UP000254400">
    <property type="component" value="Unassembled WGS sequence"/>
</dbReference>
<dbReference type="InterPro" id="IPR021808">
    <property type="entry name" value="DUF3383"/>
</dbReference>
<dbReference type="Pfam" id="PF11863">
    <property type="entry name" value="DUF3383"/>
    <property type="match status" value="1"/>
</dbReference>
<dbReference type="GeneID" id="93350102"/>
<dbReference type="RefSeq" id="WP_019686500.1">
    <property type="nucleotide sequence ID" value="NZ_CP036496.1"/>
</dbReference>
<protein>
    <submittedName>
        <fullName evidence="1">Protein of uncharacterized function (DUF3383)</fullName>
    </submittedName>
</protein>
<accession>A0A378XVI1</accession>
<organism evidence="1 2">
    <name type="scientific">Paenibacillus polymyxa</name>
    <name type="common">Bacillus polymyxa</name>
    <dbReference type="NCBI Taxonomy" id="1406"/>
    <lineage>
        <taxon>Bacteria</taxon>
        <taxon>Bacillati</taxon>
        <taxon>Bacillota</taxon>
        <taxon>Bacilli</taxon>
        <taxon>Bacillales</taxon>
        <taxon>Paenibacillaceae</taxon>
        <taxon>Paenibacillus</taxon>
    </lineage>
</organism>
<reference evidence="1 2" key="1">
    <citation type="submission" date="2018-06" db="EMBL/GenBank/DDBJ databases">
        <authorList>
            <consortium name="Pathogen Informatics"/>
            <person name="Doyle S."/>
        </authorList>
    </citation>
    <scope>NUCLEOTIDE SEQUENCE [LARGE SCALE GENOMIC DNA]</scope>
    <source>
        <strain evidence="1 2">NCTC10343</strain>
    </source>
</reference>
<evidence type="ECO:0000313" key="1">
    <source>
        <dbReference type="EMBL" id="SUA67494.1"/>
    </source>
</evidence>
<evidence type="ECO:0000313" key="2">
    <source>
        <dbReference type="Proteomes" id="UP000254400"/>
    </source>
</evidence>
<proteinExistence type="predicted"/>
<dbReference type="AlphaFoldDB" id="A0A378XVI1"/>
<dbReference type="EMBL" id="UGSC01000001">
    <property type="protein sequence ID" value="SUA67494.1"/>
    <property type="molecule type" value="Genomic_DNA"/>
</dbReference>
<gene>
    <name evidence="1" type="ORF">NCTC10343_01307</name>
</gene>
<sequence>MAVRGDVQVIINILRPTPKTGLGRPLIIGAAAAATEFKLYYDLDAVLEDFANTSQIYKAAYALFNQGSNSPESIAVMQYKTGDPLADWLPKIFSKDWYYLVSTSRTLADVTAIGDAVELDDSRLFFTASSSKTDLASIKAKKYTRTITLYHEDITNYPDAAWIGSAGQKPAGSLTWKFKPLKGIAPMDITETEMQAIHALGANTYVTKAGDDQTSEGVTVSGEYIDIMQCRDWLILNIQLGVQKLFFRQDKVGFSNSGIAQIEAVVKTNLLRADQQGMIAKGDDGLPLYSTDFKRRSEVDPADREKREYNDAKFTFELDGAIHKSKITGLIQI</sequence>